<organism evidence="5 6">
    <name type="scientific">Pseudolycoriella hygida</name>
    <dbReference type="NCBI Taxonomy" id="35572"/>
    <lineage>
        <taxon>Eukaryota</taxon>
        <taxon>Metazoa</taxon>
        <taxon>Ecdysozoa</taxon>
        <taxon>Arthropoda</taxon>
        <taxon>Hexapoda</taxon>
        <taxon>Insecta</taxon>
        <taxon>Pterygota</taxon>
        <taxon>Neoptera</taxon>
        <taxon>Endopterygota</taxon>
        <taxon>Diptera</taxon>
        <taxon>Nematocera</taxon>
        <taxon>Sciaroidea</taxon>
        <taxon>Sciaridae</taxon>
        <taxon>Pseudolycoriella</taxon>
    </lineage>
</organism>
<sequence>MDLTGDSIVVSGISGRFPRSNNVREFAHNLYNKIDMTDDDESRWKHFHSEVPRRFGKILNLEKFDASFFSTLKKHANWTDPQMRILLELSYEAILDAGISPQSLIGSRTGVFVGCSISDSKDAFVHRNPPKDGYVVLGNATFYLSNRVSYALGLCGPSFTVDTACSSSAYALDCAFRYLESGVCDAALVGGSQLILNSGLASEYTKLGILASDGVCRPFDENATGFSRADTICVIFLQKLKDAKRVYANLVYSSSNNDGFKKEGASFPSKLMQQRLITDFYKTLRFDPGQVNFVEAHSTGTKLGDPEEVAAIDEVFCRNNNRPNELIIGSVKSNMGHAEAASGMASIAKILLAFENKKFAPNINLTSPRSDVSAFSEGRIKVATEAVELSGPFIAMNSFGLGGANCHALFRANCKEKLNRGIPDDNLDRVVVWSGRTDEAIKALFDDITQRPLDAEYIALLQNSQICTTSANTFRGFGIFHADANTELASCRLQDIQYFNGTRRPIVFVYSGIGSQWLKMGHDLMKIPLFAKSINYCHEVLMQKGINLKNILISAKPNTFDEVMHSYVGIIALEIALTDVLKALSIEPDFIIGHSVGEIACSYADGSLTTEQAILTAHARGESSIESKIIDGGMAAIGMHCTDLLEILPEDIDVACHNCSDSTTISGPLESVKEFVEKLKKQRIFAKEVECSGIPLHSRYITGFGEKLYEKLKKIIPKPKLRSNKWLSSTYPESLWHKDIAVYSSAEYHTSNLLNPVLFEEITEMLPKNALTIEVAPHGLLKAILKRSFPEGLYVTLTQREKKDGIGYFLEGLGR</sequence>
<feature type="domain" description="Ketosynthase family 3 (KS3)" evidence="4">
    <location>
        <begin position="5"/>
        <end position="412"/>
    </location>
</feature>
<keyword evidence="3" id="KW-0808">Transferase</keyword>
<dbReference type="InterPro" id="IPR014030">
    <property type="entry name" value="Ketoacyl_synth_N"/>
</dbReference>
<dbReference type="SUPFAM" id="SSF53901">
    <property type="entry name" value="Thiolase-like"/>
    <property type="match status" value="1"/>
</dbReference>
<dbReference type="InterPro" id="IPR018201">
    <property type="entry name" value="Ketoacyl_synth_AS"/>
</dbReference>
<evidence type="ECO:0000313" key="5">
    <source>
        <dbReference type="EMBL" id="KAJ6647909.1"/>
    </source>
</evidence>
<dbReference type="InterPro" id="IPR016036">
    <property type="entry name" value="Malonyl_transacylase_ACP-bd"/>
</dbReference>
<dbReference type="OrthoDB" id="329835at2759"/>
<evidence type="ECO:0000256" key="1">
    <source>
        <dbReference type="ARBA" id="ARBA00022450"/>
    </source>
</evidence>
<dbReference type="GO" id="GO:0006633">
    <property type="term" value="P:fatty acid biosynthetic process"/>
    <property type="evidence" value="ECO:0007669"/>
    <property type="project" value="InterPro"/>
</dbReference>
<dbReference type="InterPro" id="IPR016035">
    <property type="entry name" value="Acyl_Trfase/lysoPLipase"/>
</dbReference>
<gene>
    <name evidence="5" type="primary">FASN_6</name>
    <name evidence="5" type="ORF">Bhyg_03133</name>
</gene>
<protein>
    <submittedName>
        <fullName evidence="5">Fatty acid synthase</fullName>
    </submittedName>
</protein>
<dbReference type="InterPro" id="IPR032821">
    <property type="entry name" value="PKS_assoc"/>
</dbReference>
<dbReference type="InterPro" id="IPR001227">
    <property type="entry name" value="Ac_transferase_dom_sf"/>
</dbReference>
<accession>A0A9Q0NCT9</accession>
<dbReference type="InterPro" id="IPR050091">
    <property type="entry name" value="PKS_NRPS_Biosynth_Enz"/>
</dbReference>
<comment type="caution">
    <text evidence="5">The sequence shown here is derived from an EMBL/GenBank/DDBJ whole genome shotgun (WGS) entry which is preliminary data.</text>
</comment>
<evidence type="ECO:0000313" key="6">
    <source>
        <dbReference type="Proteomes" id="UP001151699"/>
    </source>
</evidence>
<dbReference type="SMART" id="SM00825">
    <property type="entry name" value="PKS_KS"/>
    <property type="match status" value="1"/>
</dbReference>
<dbReference type="GO" id="GO:0004315">
    <property type="term" value="F:3-oxoacyl-[acyl-carrier-protein] synthase activity"/>
    <property type="evidence" value="ECO:0007669"/>
    <property type="project" value="InterPro"/>
</dbReference>
<dbReference type="Pfam" id="PF00698">
    <property type="entry name" value="Acyl_transf_1"/>
    <property type="match status" value="1"/>
</dbReference>
<reference evidence="5" key="1">
    <citation type="submission" date="2022-07" db="EMBL/GenBank/DDBJ databases">
        <authorList>
            <person name="Trinca V."/>
            <person name="Uliana J.V.C."/>
            <person name="Torres T.T."/>
            <person name="Ward R.J."/>
            <person name="Monesi N."/>
        </authorList>
    </citation>
    <scope>NUCLEOTIDE SEQUENCE</scope>
    <source>
        <strain evidence="5">HSMRA1968</strain>
        <tissue evidence="5">Whole embryos</tissue>
    </source>
</reference>
<evidence type="ECO:0000256" key="3">
    <source>
        <dbReference type="ARBA" id="ARBA00022679"/>
    </source>
</evidence>
<dbReference type="InterPro" id="IPR014043">
    <property type="entry name" value="Acyl_transferase_dom"/>
</dbReference>
<dbReference type="PANTHER" id="PTHR43775">
    <property type="entry name" value="FATTY ACID SYNTHASE"/>
    <property type="match status" value="1"/>
</dbReference>
<dbReference type="InterPro" id="IPR020841">
    <property type="entry name" value="PKS_Beta-ketoAc_synthase_dom"/>
</dbReference>
<dbReference type="Gene3D" id="3.30.70.3290">
    <property type="match status" value="1"/>
</dbReference>
<dbReference type="CDD" id="cd00833">
    <property type="entry name" value="PKS"/>
    <property type="match status" value="1"/>
</dbReference>
<dbReference type="PROSITE" id="PS00606">
    <property type="entry name" value="KS3_1"/>
    <property type="match status" value="1"/>
</dbReference>
<proteinExistence type="predicted"/>
<evidence type="ECO:0000259" key="4">
    <source>
        <dbReference type="PROSITE" id="PS52004"/>
    </source>
</evidence>
<evidence type="ECO:0000256" key="2">
    <source>
        <dbReference type="ARBA" id="ARBA00022553"/>
    </source>
</evidence>
<dbReference type="InterPro" id="IPR014031">
    <property type="entry name" value="Ketoacyl_synth_C"/>
</dbReference>
<dbReference type="PROSITE" id="PS52004">
    <property type="entry name" value="KS3_2"/>
    <property type="match status" value="1"/>
</dbReference>
<keyword evidence="1" id="KW-0596">Phosphopantetheine</keyword>
<dbReference type="Pfam" id="PF00109">
    <property type="entry name" value="ketoacyl-synt"/>
    <property type="match status" value="1"/>
</dbReference>
<dbReference type="Gene3D" id="3.40.366.10">
    <property type="entry name" value="Malonyl-Coenzyme A Acyl Carrier Protein, domain 2"/>
    <property type="match status" value="1"/>
</dbReference>
<keyword evidence="6" id="KW-1185">Reference proteome</keyword>
<dbReference type="GO" id="GO:0004312">
    <property type="term" value="F:fatty acid synthase activity"/>
    <property type="evidence" value="ECO:0007669"/>
    <property type="project" value="TreeGrafter"/>
</dbReference>
<dbReference type="AlphaFoldDB" id="A0A9Q0NCT9"/>
<dbReference type="SUPFAM" id="SSF55048">
    <property type="entry name" value="Probable ACP-binding domain of malonyl-CoA ACP transacylase"/>
    <property type="match status" value="1"/>
</dbReference>
<dbReference type="EMBL" id="WJQU01000001">
    <property type="protein sequence ID" value="KAJ6647909.1"/>
    <property type="molecule type" value="Genomic_DNA"/>
</dbReference>
<dbReference type="PANTHER" id="PTHR43775:SF23">
    <property type="entry name" value="FATTY ACID SYNTHASE 3"/>
    <property type="match status" value="1"/>
</dbReference>
<dbReference type="Proteomes" id="UP001151699">
    <property type="component" value="Chromosome A"/>
</dbReference>
<keyword evidence="2" id="KW-0597">Phosphoprotein</keyword>
<name>A0A9Q0NCT9_9DIPT</name>
<dbReference type="Gene3D" id="3.40.47.10">
    <property type="match status" value="1"/>
</dbReference>
<dbReference type="InterPro" id="IPR016039">
    <property type="entry name" value="Thiolase-like"/>
</dbReference>
<dbReference type="SUPFAM" id="SSF52151">
    <property type="entry name" value="FabD/lysophospholipase-like"/>
    <property type="match status" value="1"/>
</dbReference>
<dbReference type="Pfam" id="PF16197">
    <property type="entry name" value="KAsynt_C_assoc"/>
    <property type="match status" value="1"/>
</dbReference>
<dbReference type="Pfam" id="PF02801">
    <property type="entry name" value="Ketoacyl-synt_C"/>
    <property type="match status" value="1"/>
</dbReference>
<dbReference type="SMART" id="SM00827">
    <property type="entry name" value="PKS_AT"/>
    <property type="match status" value="1"/>
</dbReference>